<dbReference type="Pfam" id="PF10551">
    <property type="entry name" value="MULE"/>
    <property type="match status" value="1"/>
</dbReference>
<gene>
    <name evidence="3" type="ORF">OVN521_LOCUS8824</name>
    <name evidence="2" type="ORF">WKI299_LOCUS33806</name>
</gene>
<sequence length="498" mass="58081">MLRFTTSERNQQVLNYLDFQYTVKRINKTCVEWRCRNRSCSSSLTLSLDNICVRREPSIHSESCQAVQPSKIIVEETVEMMKRRAREETKSISQVYAEEIVATRRRHPGVPTGYYFPTLSSIDSSLYYHRSLNYPTLPKCLNDMVLSGEWCLTRSGERFLLVDETYDNKERILLFGSRWSIEFLSFCSGWHADGTFLTRPLLFAQIYIIFGYFDGFLIPCIYCLTSRQDQVTYEKILNHIISIGYSQLNTRFSPQSLTCDFELGSINAAAKCFPNISITACFFHYSQALWRKVQDLKLNSLISKSKTNNNSWSEEQRKAAYIWFSGAIGLALIPPSHVESVWTNVMDEYIPETPLAQDFNDYMAENYVYQQSSRYSIELWNVFTNIQQKLPRTNNAAEGYNHCMSTVFPPHPHIYEFIRCLKDEHEYQHHKAEEAQVHKKKRKNIYEKIDAKLLQLIHQFENRRITATELAIESGKTVKIKKGNKCYLCLSLLYFLIG</sequence>
<protein>
    <recommendedName>
        <fullName evidence="1">MULE transposase domain-containing protein</fullName>
    </recommendedName>
</protein>
<dbReference type="AlphaFoldDB" id="A0A816ZCW8"/>
<dbReference type="EMBL" id="CAJNRF010016133">
    <property type="protein sequence ID" value="CAF2187802.1"/>
    <property type="molecule type" value="Genomic_DNA"/>
</dbReference>
<dbReference type="Proteomes" id="UP000663856">
    <property type="component" value="Unassembled WGS sequence"/>
</dbReference>
<evidence type="ECO:0000313" key="4">
    <source>
        <dbReference type="Proteomes" id="UP000663856"/>
    </source>
</evidence>
<evidence type="ECO:0000313" key="2">
    <source>
        <dbReference type="EMBL" id="CAF2187802.1"/>
    </source>
</evidence>
<dbReference type="Gene3D" id="2.20.25.240">
    <property type="match status" value="1"/>
</dbReference>
<keyword evidence="5" id="KW-1185">Reference proteome</keyword>
<dbReference type="InterPro" id="IPR018289">
    <property type="entry name" value="MULE_transposase_dom"/>
</dbReference>
<evidence type="ECO:0000259" key="1">
    <source>
        <dbReference type="Pfam" id="PF10551"/>
    </source>
</evidence>
<dbReference type="Proteomes" id="UP000663866">
    <property type="component" value="Unassembled WGS sequence"/>
</dbReference>
<evidence type="ECO:0000313" key="3">
    <source>
        <dbReference type="EMBL" id="CAF3887967.1"/>
    </source>
</evidence>
<dbReference type="EMBL" id="CAJOBG010001040">
    <property type="protein sequence ID" value="CAF3887967.1"/>
    <property type="molecule type" value="Genomic_DNA"/>
</dbReference>
<proteinExistence type="predicted"/>
<name>A0A816ZCW8_9BILA</name>
<comment type="caution">
    <text evidence="2">The sequence shown here is derived from an EMBL/GenBank/DDBJ whole genome shotgun (WGS) entry which is preliminary data.</text>
</comment>
<evidence type="ECO:0000313" key="5">
    <source>
        <dbReference type="Proteomes" id="UP000663866"/>
    </source>
</evidence>
<organism evidence="2 4">
    <name type="scientific">Rotaria magnacalcarata</name>
    <dbReference type="NCBI Taxonomy" id="392030"/>
    <lineage>
        <taxon>Eukaryota</taxon>
        <taxon>Metazoa</taxon>
        <taxon>Spiralia</taxon>
        <taxon>Gnathifera</taxon>
        <taxon>Rotifera</taxon>
        <taxon>Eurotatoria</taxon>
        <taxon>Bdelloidea</taxon>
        <taxon>Philodinida</taxon>
        <taxon>Philodinidae</taxon>
        <taxon>Rotaria</taxon>
    </lineage>
</organism>
<reference evidence="2" key="1">
    <citation type="submission" date="2021-02" db="EMBL/GenBank/DDBJ databases">
        <authorList>
            <person name="Nowell W R."/>
        </authorList>
    </citation>
    <scope>NUCLEOTIDE SEQUENCE</scope>
</reference>
<feature type="domain" description="MULE transposase" evidence="1">
    <location>
        <begin position="190"/>
        <end position="286"/>
    </location>
</feature>
<accession>A0A816ZCW8</accession>